<evidence type="ECO:0000313" key="8">
    <source>
        <dbReference type="Proteomes" id="UP000728032"/>
    </source>
</evidence>
<protein>
    <submittedName>
        <fullName evidence="7">Uncharacterized protein</fullName>
    </submittedName>
</protein>
<accession>A0A7R9QZQ2</accession>
<evidence type="ECO:0000256" key="4">
    <source>
        <dbReference type="ARBA" id="ARBA00022989"/>
    </source>
</evidence>
<dbReference type="GO" id="GO:0016020">
    <property type="term" value="C:membrane"/>
    <property type="evidence" value="ECO:0007669"/>
    <property type="project" value="UniProtKB-SubCell"/>
</dbReference>
<dbReference type="GO" id="GO:0004521">
    <property type="term" value="F:RNA endonuclease activity"/>
    <property type="evidence" value="ECO:0007669"/>
    <property type="project" value="InterPro"/>
</dbReference>
<comment type="similarity">
    <text evidence="2">Belongs to the RNase K family.</text>
</comment>
<keyword evidence="8" id="KW-1185">Reference proteome</keyword>
<dbReference type="PANTHER" id="PTHR31733">
    <property type="entry name" value="RIBONUCLEASE KAPPA"/>
    <property type="match status" value="1"/>
</dbReference>
<evidence type="ECO:0000256" key="1">
    <source>
        <dbReference type="ARBA" id="ARBA00004141"/>
    </source>
</evidence>
<dbReference type="InterPro" id="IPR056552">
    <property type="entry name" value="Ribonucl_Kappa"/>
</dbReference>
<comment type="subcellular location">
    <subcellularLocation>
        <location evidence="1">Membrane</location>
        <topology evidence="1">Multi-pass membrane protein</topology>
    </subcellularLocation>
</comment>
<dbReference type="OrthoDB" id="67317at2759"/>
<evidence type="ECO:0000256" key="5">
    <source>
        <dbReference type="ARBA" id="ARBA00023136"/>
    </source>
</evidence>
<dbReference type="AlphaFoldDB" id="A0A7R9QZQ2"/>
<evidence type="ECO:0000313" key="7">
    <source>
        <dbReference type="EMBL" id="CAD7663014.1"/>
    </source>
</evidence>
<keyword evidence="5 6" id="KW-0472">Membrane</keyword>
<reference evidence="7" key="1">
    <citation type="submission" date="2020-11" db="EMBL/GenBank/DDBJ databases">
        <authorList>
            <person name="Tran Van P."/>
        </authorList>
    </citation>
    <scope>NUCLEOTIDE SEQUENCE</scope>
</reference>
<name>A0A7R9QZQ2_9ACAR</name>
<dbReference type="EMBL" id="CAJPVJ010030366">
    <property type="protein sequence ID" value="CAG2180151.1"/>
    <property type="molecule type" value="Genomic_DNA"/>
</dbReference>
<keyword evidence="3 6" id="KW-0812">Transmembrane</keyword>
<keyword evidence="4 6" id="KW-1133">Transmembrane helix</keyword>
<evidence type="ECO:0000256" key="3">
    <source>
        <dbReference type="ARBA" id="ARBA00022692"/>
    </source>
</evidence>
<evidence type="ECO:0000256" key="2">
    <source>
        <dbReference type="ARBA" id="ARBA00008458"/>
    </source>
</evidence>
<gene>
    <name evidence="7" type="ORF">ONB1V03_LOCUS19574</name>
</gene>
<dbReference type="Proteomes" id="UP000728032">
    <property type="component" value="Unassembled WGS sequence"/>
</dbReference>
<proteinExistence type="inferred from homology"/>
<sequence length="98" mass="10684">MALCPLCGPKLSICCSLLSIWGIIMLTIMGGLLKMRSVAFAEDLLKDEKAADIDAFMKIADEKYDNAAVSTWMAAAIYVATLAFSLFQAFLNKKADKL</sequence>
<dbReference type="InterPro" id="IPR026770">
    <property type="entry name" value="RNase_K"/>
</dbReference>
<dbReference type="EMBL" id="OC945191">
    <property type="protein sequence ID" value="CAD7663014.1"/>
    <property type="molecule type" value="Genomic_DNA"/>
</dbReference>
<organism evidence="7">
    <name type="scientific">Oppiella nova</name>
    <dbReference type="NCBI Taxonomy" id="334625"/>
    <lineage>
        <taxon>Eukaryota</taxon>
        <taxon>Metazoa</taxon>
        <taxon>Ecdysozoa</taxon>
        <taxon>Arthropoda</taxon>
        <taxon>Chelicerata</taxon>
        <taxon>Arachnida</taxon>
        <taxon>Acari</taxon>
        <taxon>Acariformes</taxon>
        <taxon>Sarcoptiformes</taxon>
        <taxon>Oribatida</taxon>
        <taxon>Brachypylina</taxon>
        <taxon>Oppioidea</taxon>
        <taxon>Oppiidae</taxon>
        <taxon>Oppiella</taxon>
    </lineage>
</organism>
<feature type="transmembrane region" description="Helical" evidence="6">
    <location>
        <begin position="12"/>
        <end position="33"/>
    </location>
</feature>
<dbReference type="Pfam" id="PF23489">
    <property type="entry name" value="V-ATPase_su_f"/>
    <property type="match status" value="1"/>
</dbReference>
<evidence type="ECO:0000256" key="6">
    <source>
        <dbReference type="SAM" id="Phobius"/>
    </source>
</evidence>
<feature type="transmembrane region" description="Helical" evidence="6">
    <location>
        <begin position="72"/>
        <end position="91"/>
    </location>
</feature>